<dbReference type="AlphaFoldDB" id="A0A482PKE4"/>
<accession>A0A482PKE4</accession>
<evidence type="ECO:0000256" key="1">
    <source>
        <dbReference type="SAM" id="MobiDB-lite"/>
    </source>
</evidence>
<evidence type="ECO:0000313" key="2">
    <source>
        <dbReference type="EMBL" id="QBY29287.1"/>
    </source>
</evidence>
<feature type="region of interest" description="Disordered" evidence="1">
    <location>
        <begin position="148"/>
        <end position="243"/>
    </location>
</feature>
<feature type="compositionally biased region" description="Basic residues" evidence="1">
    <location>
        <begin position="185"/>
        <end position="194"/>
    </location>
</feature>
<sequence>MGQPPVPEKTAEEANPVVSAETEEEKGFLDSLTDIPLNSRFRGRWLAVSALHHGQYESFRATAEGYGDEALAGFDSIYDSADVQLASVMINIAGAGRGSVKRAKTGPAGKGRLRGTGFGTQTPVLAGAGGMPYGQGLQILHAEQKAAGNSVKNAGTGNKKTVTGSGGKARGKRKSEPGPCDHLRKGAGKGKYRGGAHEETKEPKRDGLDSHHMPAKAASPLTPNQGPAIQMKPTDHGKTSSNGKVRGFANYIVRIKMLLTQGKWREAMALEIKDVRRVAKLQGDLRRYNIALQEMLKYYHCLEKHNLLR</sequence>
<gene>
    <name evidence="2" type="ORF">E2R62_10740</name>
</gene>
<dbReference type="EMBL" id="CP038008">
    <property type="protein sequence ID" value="QBY29287.1"/>
    <property type="molecule type" value="Genomic_DNA"/>
</dbReference>
<proteinExistence type="predicted"/>
<feature type="compositionally biased region" description="Basic and acidic residues" evidence="1">
    <location>
        <begin position="174"/>
        <end position="184"/>
    </location>
</feature>
<reference evidence="2" key="1">
    <citation type="submission" date="2019-03" db="EMBL/GenBank/DDBJ databases">
        <title>Complete genome sequence of enteropathogenic Citrobacter rodentium strain DBS100.</title>
        <authorList>
            <person name="Popov G."/>
            <person name="Fiebig A."/>
            <person name="Shideler S."/>
            <person name="Coombes B."/>
            <person name="Savchenko A."/>
        </authorList>
    </citation>
    <scope>NUCLEOTIDE SEQUENCE</scope>
    <source>
        <strain evidence="2">DBS100</strain>
    </source>
</reference>
<organism evidence="2">
    <name type="scientific">Citrobacter rodentium</name>
    <dbReference type="NCBI Taxonomy" id="67825"/>
    <lineage>
        <taxon>Bacteria</taxon>
        <taxon>Pseudomonadati</taxon>
        <taxon>Pseudomonadota</taxon>
        <taxon>Gammaproteobacteria</taxon>
        <taxon>Enterobacterales</taxon>
        <taxon>Enterobacteriaceae</taxon>
        <taxon>Citrobacter</taxon>
    </lineage>
</organism>
<name>A0A482PKE4_CITRO</name>
<feature type="compositionally biased region" description="Basic and acidic residues" evidence="1">
    <location>
        <begin position="195"/>
        <end position="212"/>
    </location>
</feature>
<feature type="region of interest" description="Disordered" evidence="1">
    <location>
        <begin position="99"/>
        <end position="118"/>
    </location>
</feature>
<feature type="compositionally biased region" description="Polar residues" evidence="1">
    <location>
        <begin position="150"/>
        <end position="163"/>
    </location>
</feature>
<feature type="region of interest" description="Disordered" evidence="1">
    <location>
        <begin position="1"/>
        <end position="25"/>
    </location>
</feature>
<protein>
    <submittedName>
        <fullName evidence="2">Uncharacterized protein</fullName>
    </submittedName>
</protein>
<dbReference type="RefSeq" id="WP_012906979.1">
    <property type="nucleotide sequence ID" value="NZ_CP038008.1"/>
</dbReference>